<dbReference type="PANTHER" id="PTHR21402:SF5">
    <property type="entry name" value="GAMETOCYTE SPECIFIC FACTOR 1"/>
    <property type="match status" value="1"/>
</dbReference>
<evidence type="ECO:0000313" key="2">
    <source>
        <dbReference type="Proteomes" id="UP001108240"/>
    </source>
</evidence>
<dbReference type="PROSITE" id="PS51800">
    <property type="entry name" value="ZF_CHHC_U11_48K"/>
    <property type="match status" value="2"/>
</dbReference>
<dbReference type="GeneTree" id="ENSGT00940000164745"/>
<protein>
    <submittedName>
        <fullName evidence="1">Uncharacterized protein</fullName>
    </submittedName>
</protein>
<dbReference type="InterPro" id="IPR036236">
    <property type="entry name" value="Znf_C2H2_sf"/>
</dbReference>
<sequence>MPKKGSDSKSVLTAPRWEEVQDFCNPDKLLLCPYDPNHLIRACRFPYHLIKCRKNHPELVGELWTCPFNARHLMRKHELSHHISTCVDRCSVNDTCVASDKTDSNFQIPVSTWTAPVCDEDWDEEVDKHVTSAPSFVWDVSKSLPQDRLVLTRPISPVLSDFPINQSKQATSRPRMMIRSPAWKLSSSGPSALYSSVASQTPTAVRDIVTIV</sequence>
<dbReference type="SUPFAM" id="SSF57667">
    <property type="entry name" value="beta-beta-alpha zinc fingers"/>
    <property type="match status" value="1"/>
</dbReference>
<keyword evidence="2" id="KW-1185">Reference proteome</keyword>
<reference evidence="1" key="2">
    <citation type="submission" date="2025-09" db="UniProtKB">
        <authorList>
            <consortium name="Ensembl"/>
        </authorList>
    </citation>
    <scope>IDENTIFICATION</scope>
</reference>
<name>A0A8C1DMY2_CYPCA</name>
<dbReference type="AlphaFoldDB" id="A0A8C1DMY2"/>
<evidence type="ECO:0000313" key="1">
    <source>
        <dbReference type="Ensembl" id="ENSCCRP00000065096.2"/>
    </source>
</evidence>
<reference evidence="1" key="1">
    <citation type="submission" date="2025-08" db="UniProtKB">
        <authorList>
            <consortium name="Ensembl"/>
        </authorList>
    </citation>
    <scope>IDENTIFICATION</scope>
</reference>
<dbReference type="PANTHER" id="PTHR21402">
    <property type="entry name" value="GAMETOCYTE SPECIFIC FACTOR 1-RELATED"/>
    <property type="match status" value="1"/>
</dbReference>
<dbReference type="InterPro" id="IPR051591">
    <property type="entry name" value="UPF0224_FAM112_RNA_Proc"/>
</dbReference>
<accession>A0A8C1DMY2</accession>
<dbReference type="Ensembl" id="ENSCCRT00000070563.2">
    <property type="protein sequence ID" value="ENSCCRP00000065096.2"/>
    <property type="gene ID" value="ENSCCRG00000035054.2"/>
</dbReference>
<dbReference type="Pfam" id="PF05253">
    <property type="entry name" value="zf-U11-48K"/>
    <property type="match status" value="2"/>
</dbReference>
<proteinExistence type="predicted"/>
<organism evidence="1 2">
    <name type="scientific">Cyprinus carpio carpio</name>
    <dbReference type="NCBI Taxonomy" id="630221"/>
    <lineage>
        <taxon>Eukaryota</taxon>
        <taxon>Metazoa</taxon>
        <taxon>Chordata</taxon>
        <taxon>Craniata</taxon>
        <taxon>Vertebrata</taxon>
        <taxon>Euteleostomi</taxon>
        <taxon>Actinopterygii</taxon>
        <taxon>Neopterygii</taxon>
        <taxon>Teleostei</taxon>
        <taxon>Ostariophysi</taxon>
        <taxon>Cypriniformes</taxon>
        <taxon>Cyprinidae</taxon>
        <taxon>Cyprininae</taxon>
        <taxon>Cyprinus</taxon>
    </lineage>
</organism>
<dbReference type="Proteomes" id="UP001108240">
    <property type="component" value="Unplaced"/>
</dbReference>
<dbReference type="InterPro" id="IPR022776">
    <property type="entry name" value="TRM13/UPF0224_CHHC_Znf_dom"/>
</dbReference>